<dbReference type="PANTHER" id="PTHR22093">
    <property type="entry name" value="LEUKOCYTE RECEPTOR CLUSTER LRC MEMBER 1"/>
    <property type="match status" value="1"/>
</dbReference>
<feature type="region of interest" description="Disordered" evidence="2">
    <location>
        <begin position="92"/>
        <end position="112"/>
    </location>
</feature>
<evidence type="ECO:0000256" key="2">
    <source>
        <dbReference type="SAM" id="MobiDB-lite"/>
    </source>
</evidence>
<organism evidence="4 5">
    <name type="scientific">Cherax quadricarinatus</name>
    <name type="common">Australian red claw crayfish</name>
    <dbReference type="NCBI Taxonomy" id="27406"/>
    <lineage>
        <taxon>Eukaryota</taxon>
        <taxon>Metazoa</taxon>
        <taxon>Ecdysozoa</taxon>
        <taxon>Arthropoda</taxon>
        <taxon>Crustacea</taxon>
        <taxon>Multicrustacea</taxon>
        <taxon>Malacostraca</taxon>
        <taxon>Eumalacostraca</taxon>
        <taxon>Eucarida</taxon>
        <taxon>Decapoda</taxon>
        <taxon>Pleocyemata</taxon>
        <taxon>Astacidea</taxon>
        <taxon>Parastacoidea</taxon>
        <taxon>Parastacidae</taxon>
        <taxon>Cherax</taxon>
    </lineage>
</organism>
<dbReference type="Proteomes" id="UP001445076">
    <property type="component" value="Unassembled WGS sequence"/>
</dbReference>
<evidence type="ECO:0000313" key="5">
    <source>
        <dbReference type="Proteomes" id="UP001445076"/>
    </source>
</evidence>
<evidence type="ECO:0000313" key="4">
    <source>
        <dbReference type="EMBL" id="KAK8722124.1"/>
    </source>
</evidence>
<dbReference type="Pfam" id="PF10197">
    <property type="entry name" value="Cir_N"/>
    <property type="match status" value="1"/>
</dbReference>
<sequence length="441" mass="50925">MNILPKKRWHVRTKDNIARVRRDEAQAEEELKQKVLRAKLAEQEARTSYLRTAARLRYDGGYTQPQITSTKSTPEANIYTSEGNINLFRDLEEGKRPSGANPEHEAEKKAEQEKYEKSIGYLTYLGQDSVEAKGGKAWYEVAGGRITRRGQGESSDDLDEVGLKTKSRMDPINDIIKYAGLRPAKKTQLTSISAADTTCNANLGLKSQKTQLAQVLATDGQYNTNPPTDYVNRANKSENQRKRHKKKHRKEARKSKKHRKRKRKESRKRKHSEDDKITKNKDRMERGIKRGRERSSDKRERDSSSDNDSWETKRRKTHMNIRDKDTHKRGRLDGSKSKTSSNSSSSSTDSPMHSTDDEELREKQQKLEVLRGERLRREAEERDRAEKLLAGTKLTTATTSELTVNPRPLFQQKYSSQFNPHIARQNQEPRTLEPGVKYWLY</sequence>
<feature type="compositionally biased region" description="Low complexity" evidence="2">
    <location>
        <begin position="337"/>
        <end position="350"/>
    </location>
</feature>
<comment type="caution">
    <text evidence="4">The sequence shown here is derived from an EMBL/GenBank/DDBJ whole genome shotgun (WGS) entry which is preliminary data.</text>
</comment>
<keyword evidence="1" id="KW-0175">Coiled coil</keyword>
<feature type="coiled-coil region" evidence="1">
    <location>
        <begin position="10"/>
        <end position="44"/>
    </location>
</feature>
<keyword evidence="5" id="KW-1185">Reference proteome</keyword>
<evidence type="ECO:0000259" key="3">
    <source>
        <dbReference type="SMART" id="SM01083"/>
    </source>
</evidence>
<reference evidence="4 5" key="1">
    <citation type="journal article" date="2024" name="BMC Genomics">
        <title>Genome assembly of redclaw crayfish (Cherax quadricarinatus) provides insights into its immune adaptation and hypoxia tolerance.</title>
        <authorList>
            <person name="Liu Z."/>
            <person name="Zheng J."/>
            <person name="Li H."/>
            <person name="Fang K."/>
            <person name="Wang S."/>
            <person name="He J."/>
            <person name="Zhou D."/>
            <person name="Weng S."/>
            <person name="Chi M."/>
            <person name="Gu Z."/>
            <person name="He J."/>
            <person name="Li F."/>
            <person name="Wang M."/>
        </authorList>
    </citation>
    <scope>NUCLEOTIDE SEQUENCE [LARGE SCALE GENOMIC DNA]</scope>
    <source>
        <strain evidence="4">ZL_2023a</strain>
    </source>
</reference>
<name>A0AAW0VYD8_CHEQU</name>
<dbReference type="InterPro" id="IPR019339">
    <property type="entry name" value="CIR_N_dom"/>
</dbReference>
<dbReference type="AlphaFoldDB" id="A0AAW0VYD8"/>
<protein>
    <recommendedName>
        <fullName evidence="3">CBF1-interacting co-repressor CIR N-terminal domain-containing protein</fullName>
    </recommendedName>
</protein>
<feature type="compositionally biased region" description="Basic and acidic residues" evidence="2">
    <location>
        <begin position="271"/>
        <end position="304"/>
    </location>
</feature>
<feature type="compositionally biased region" description="Basic and acidic residues" evidence="2">
    <location>
        <begin position="360"/>
        <end position="384"/>
    </location>
</feature>
<feature type="region of interest" description="Disordered" evidence="2">
    <location>
        <begin position="219"/>
        <end position="384"/>
    </location>
</feature>
<dbReference type="SMART" id="SM01083">
    <property type="entry name" value="Cir_N"/>
    <property type="match status" value="1"/>
</dbReference>
<dbReference type="PANTHER" id="PTHR22093:SF0">
    <property type="entry name" value="LEUKOCYTE RECEPTOR CLUSTER MEMBER 1"/>
    <property type="match status" value="1"/>
</dbReference>
<dbReference type="EMBL" id="JARKIK010000097">
    <property type="protein sequence ID" value="KAK8722124.1"/>
    <property type="molecule type" value="Genomic_DNA"/>
</dbReference>
<dbReference type="InterPro" id="IPR039875">
    <property type="entry name" value="LENG1-like"/>
</dbReference>
<feature type="compositionally biased region" description="Basic residues" evidence="2">
    <location>
        <begin position="241"/>
        <end position="270"/>
    </location>
</feature>
<evidence type="ECO:0000256" key="1">
    <source>
        <dbReference type="SAM" id="Coils"/>
    </source>
</evidence>
<accession>A0AAW0VYD8</accession>
<gene>
    <name evidence="4" type="ORF">OTU49_012487</name>
</gene>
<feature type="compositionally biased region" description="Basic and acidic residues" evidence="2">
    <location>
        <begin position="320"/>
        <end position="336"/>
    </location>
</feature>
<feature type="domain" description="CBF1-interacting co-repressor CIR N-terminal" evidence="3">
    <location>
        <begin position="8"/>
        <end position="44"/>
    </location>
</feature>
<proteinExistence type="predicted"/>